<organism evidence="2 3">
    <name type="scientific">Glycocaulis albus</name>
    <dbReference type="NCBI Taxonomy" id="1382801"/>
    <lineage>
        <taxon>Bacteria</taxon>
        <taxon>Pseudomonadati</taxon>
        <taxon>Pseudomonadota</taxon>
        <taxon>Alphaproteobacteria</taxon>
        <taxon>Maricaulales</taxon>
        <taxon>Maricaulaceae</taxon>
        <taxon>Glycocaulis</taxon>
    </lineage>
</organism>
<name>A0ABQ1XSZ1_9PROT</name>
<dbReference type="RefSeq" id="WP_188452281.1">
    <property type="nucleotide sequence ID" value="NZ_BMFS01000007.1"/>
</dbReference>
<evidence type="ECO:0000313" key="3">
    <source>
        <dbReference type="Proteomes" id="UP000648722"/>
    </source>
</evidence>
<sequence>MKTDNAAVLDASALLAVLTGEPGAGYVERYLPGAVISAVNLSEAAGKLMERGAPLEAVKAAIASIGLVVLDFDEVQAMAAAALRPRTRALGLSLGDRACLALGETRGGKVLTCDTAWSAVDTAADIVQVR</sequence>
<gene>
    <name evidence="2" type="ORF">GCM10007420_18470</name>
</gene>
<dbReference type="CDD" id="cd18682">
    <property type="entry name" value="PIN_VapC-like"/>
    <property type="match status" value="1"/>
</dbReference>
<comment type="caution">
    <text evidence="2">The sequence shown here is derived from an EMBL/GenBank/DDBJ whole genome shotgun (WGS) entry which is preliminary data.</text>
</comment>
<feature type="domain" description="PIN" evidence="1">
    <location>
        <begin position="8"/>
        <end position="121"/>
    </location>
</feature>
<dbReference type="Proteomes" id="UP000648722">
    <property type="component" value="Unassembled WGS sequence"/>
</dbReference>
<dbReference type="EMBL" id="BMFS01000007">
    <property type="protein sequence ID" value="GGH02503.1"/>
    <property type="molecule type" value="Genomic_DNA"/>
</dbReference>
<dbReference type="InterPro" id="IPR029060">
    <property type="entry name" value="PIN-like_dom_sf"/>
</dbReference>
<accession>A0ABQ1XSZ1</accession>
<evidence type="ECO:0000259" key="1">
    <source>
        <dbReference type="Pfam" id="PF01850"/>
    </source>
</evidence>
<proteinExistence type="predicted"/>
<protein>
    <recommendedName>
        <fullName evidence="1">PIN domain-containing protein</fullName>
    </recommendedName>
</protein>
<reference evidence="3" key="1">
    <citation type="journal article" date="2019" name="Int. J. Syst. Evol. Microbiol.">
        <title>The Global Catalogue of Microorganisms (GCM) 10K type strain sequencing project: providing services to taxonomists for standard genome sequencing and annotation.</title>
        <authorList>
            <consortium name="The Broad Institute Genomics Platform"/>
            <consortium name="The Broad Institute Genome Sequencing Center for Infectious Disease"/>
            <person name="Wu L."/>
            <person name="Ma J."/>
        </authorList>
    </citation>
    <scope>NUCLEOTIDE SEQUENCE [LARGE SCALE GENOMIC DNA]</scope>
    <source>
        <strain evidence="3">CGMCC 1.12766</strain>
    </source>
</reference>
<evidence type="ECO:0000313" key="2">
    <source>
        <dbReference type="EMBL" id="GGH02503.1"/>
    </source>
</evidence>
<dbReference type="Pfam" id="PF01850">
    <property type="entry name" value="PIN"/>
    <property type="match status" value="1"/>
</dbReference>
<dbReference type="SUPFAM" id="SSF88723">
    <property type="entry name" value="PIN domain-like"/>
    <property type="match status" value="1"/>
</dbReference>
<dbReference type="Gene3D" id="3.40.50.1010">
    <property type="entry name" value="5'-nuclease"/>
    <property type="match status" value="1"/>
</dbReference>
<keyword evidence="3" id="KW-1185">Reference proteome</keyword>
<dbReference type="InterPro" id="IPR002716">
    <property type="entry name" value="PIN_dom"/>
</dbReference>